<dbReference type="AlphaFoldDB" id="M0AS55"/>
<organism evidence="1 2">
    <name type="scientific">Natrialba asiatica (strain ATCC 700177 / DSM 12278 / JCM 9576 / FERM P-10747 / NBRC 102637 / 172P1)</name>
    <dbReference type="NCBI Taxonomy" id="29540"/>
    <lineage>
        <taxon>Archaea</taxon>
        <taxon>Methanobacteriati</taxon>
        <taxon>Methanobacteriota</taxon>
        <taxon>Stenosarchaea group</taxon>
        <taxon>Halobacteria</taxon>
        <taxon>Halobacteriales</taxon>
        <taxon>Natrialbaceae</taxon>
        <taxon>Natrialba</taxon>
    </lineage>
</organism>
<dbReference type="PATRIC" id="fig|29540.5.peg.2254"/>
<dbReference type="EMBL" id="AOIO01000029">
    <property type="protein sequence ID" value="ELZ00783.1"/>
    <property type="molecule type" value="Genomic_DNA"/>
</dbReference>
<protein>
    <recommendedName>
        <fullName evidence="3">ArsR family transcriptional regulator</fullName>
    </recommendedName>
</protein>
<proteinExistence type="predicted"/>
<reference evidence="1 2" key="1">
    <citation type="journal article" date="2014" name="PLoS Genet.">
        <title>Phylogenetically driven sequencing of extremely halophilic archaea reveals strategies for static and dynamic osmo-response.</title>
        <authorList>
            <person name="Becker E.A."/>
            <person name="Seitzer P.M."/>
            <person name="Tritt A."/>
            <person name="Larsen D."/>
            <person name="Krusor M."/>
            <person name="Yao A.I."/>
            <person name="Wu D."/>
            <person name="Madern D."/>
            <person name="Eisen J.A."/>
            <person name="Darling A.E."/>
            <person name="Facciotti M.T."/>
        </authorList>
    </citation>
    <scope>NUCLEOTIDE SEQUENCE [LARGE SCALE GENOMIC DNA]</scope>
    <source>
        <strain evidence="1 2">DSM 12278</strain>
    </source>
</reference>
<keyword evidence="2" id="KW-1185">Reference proteome</keyword>
<evidence type="ECO:0000313" key="1">
    <source>
        <dbReference type="EMBL" id="ELZ00783.1"/>
    </source>
</evidence>
<gene>
    <name evidence="1" type="ORF">C481_11130</name>
</gene>
<sequence length="80" mass="9152">MLTTSEISGQIDNDVDDDVDLEDVLAQLEDRQLVEQGEGSTWTIAGDPDRLRRVYDSLRTTELFNELYGAEDRDEWVSTE</sequence>
<evidence type="ECO:0008006" key="3">
    <source>
        <dbReference type="Google" id="ProtNLM"/>
    </source>
</evidence>
<dbReference type="eggNOG" id="arCOG02749">
    <property type="taxonomic scope" value="Archaea"/>
</dbReference>
<accession>M0AS55</accession>
<name>M0AS55_NATA1</name>
<dbReference type="Proteomes" id="UP000011554">
    <property type="component" value="Unassembled WGS sequence"/>
</dbReference>
<evidence type="ECO:0000313" key="2">
    <source>
        <dbReference type="Proteomes" id="UP000011554"/>
    </source>
</evidence>
<comment type="caution">
    <text evidence="1">The sequence shown here is derived from an EMBL/GenBank/DDBJ whole genome shotgun (WGS) entry which is preliminary data.</text>
</comment>